<dbReference type="SUPFAM" id="SSF48726">
    <property type="entry name" value="Immunoglobulin"/>
    <property type="match status" value="1"/>
</dbReference>
<organism evidence="5 6">
    <name type="scientific">Stylophora pistillata</name>
    <name type="common">Smooth cauliflower coral</name>
    <dbReference type="NCBI Taxonomy" id="50429"/>
    <lineage>
        <taxon>Eukaryota</taxon>
        <taxon>Metazoa</taxon>
        <taxon>Cnidaria</taxon>
        <taxon>Anthozoa</taxon>
        <taxon>Hexacorallia</taxon>
        <taxon>Scleractinia</taxon>
        <taxon>Astrocoeniina</taxon>
        <taxon>Pocilloporidae</taxon>
        <taxon>Stylophora</taxon>
    </lineage>
</organism>
<evidence type="ECO:0000259" key="4">
    <source>
        <dbReference type="PROSITE" id="PS50835"/>
    </source>
</evidence>
<dbReference type="InterPro" id="IPR007110">
    <property type="entry name" value="Ig-like_dom"/>
</dbReference>
<dbReference type="Pfam" id="PF00431">
    <property type="entry name" value="CUB"/>
    <property type="match status" value="1"/>
</dbReference>
<comment type="caution">
    <text evidence="2">Lacks conserved residue(s) required for the propagation of feature annotation.</text>
</comment>
<dbReference type="OrthoDB" id="676979at2759"/>
<dbReference type="Gene3D" id="2.60.120.290">
    <property type="entry name" value="Spermadhesin, CUB domain"/>
    <property type="match status" value="1"/>
</dbReference>
<dbReference type="AlphaFoldDB" id="A0A2B4R6D0"/>
<dbReference type="Pfam" id="PF13895">
    <property type="entry name" value="Ig_2"/>
    <property type="match status" value="1"/>
</dbReference>
<reference evidence="6" key="1">
    <citation type="journal article" date="2017" name="bioRxiv">
        <title>Comparative analysis of the genomes of Stylophora pistillata and Acropora digitifera provides evidence for extensive differences between species of corals.</title>
        <authorList>
            <person name="Voolstra C.R."/>
            <person name="Li Y."/>
            <person name="Liew Y.J."/>
            <person name="Baumgarten S."/>
            <person name="Zoccola D."/>
            <person name="Flot J.-F."/>
            <person name="Tambutte S."/>
            <person name="Allemand D."/>
            <person name="Aranda M."/>
        </authorList>
    </citation>
    <scope>NUCLEOTIDE SEQUENCE [LARGE SCALE GENOMIC DNA]</scope>
</reference>
<accession>A0A2B4R6D0</accession>
<comment type="caution">
    <text evidence="5">The sequence shown here is derived from an EMBL/GenBank/DDBJ whole genome shotgun (WGS) entry which is preliminary data.</text>
</comment>
<keyword evidence="1" id="KW-1015">Disulfide bond</keyword>
<evidence type="ECO:0000313" key="5">
    <source>
        <dbReference type="EMBL" id="PFX13201.1"/>
    </source>
</evidence>
<dbReference type="Proteomes" id="UP000225706">
    <property type="component" value="Unassembled WGS sequence"/>
</dbReference>
<dbReference type="CDD" id="cd00041">
    <property type="entry name" value="CUB"/>
    <property type="match status" value="1"/>
</dbReference>
<protein>
    <recommendedName>
        <fullName evidence="7">Ig-like domain-containing protein</fullName>
    </recommendedName>
</protein>
<evidence type="ECO:0008006" key="7">
    <source>
        <dbReference type="Google" id="ProtNLM"/>
    </source>
</evidence>
<keyword evidence="6" id="KW-1185">Reference proteome</keyword>
<dbReference type="EMBL" id="LSMT01001040">
    <property type="protein sequence ID" value="PFX13201.1"/>
    <property type="molecule type" value="Genomic_DNA"/>
</dbReference>
<dbReference type="PROSITE" id="PS50835">
    <property type="entry name" value="IG_LIKE"/>
    <property type="match status" value="1"/>
</dbReference>
<sequence>MEASCQKDIPYFRTTQLLQVEKGQYVEIRFRIYKSSFVPGAPCADEEYLEIRDGFNQSANLLGVFCGRSTPYFTLRSSGHNMWLRFSPQHRYWFERDSSFEGKARNKTVPTSLKEVAKTQFVLLNHSSSLWCPAEGGPAPRIVWRGNGAVVQNSTSVRLRINVIEQERNKKYSCEVDDHGQLKRISISLDVER</sequence>
<dbReference type="SUPFAM" id="SSF49854">
    <property type="entry name" value="Spermadhesin, CUB domain"/>
    <property type="match status" value="1"/>
</dbReference>
<evidence type="ECO:0000256" key="1">
    <source>
        <dbReference type="ARBA" id="ARBA00023157"/>
    </source>
</evidence>
<dbReference type="CDD" id="cd00096">
    <property type="entry name" value="Ig"/>
    <property type="match status" value="1"/>
</dbReference>
<dbReference type="PROSITE" id="PS01180">
    <property type="entry name" value="CUB"/>
    <property type="match status" value="1"/>
</dbReference>
<evidence type="ECO:0000256" key="2">
    <source>
        <dbReference type="PROSITE-ProRule" id="PRU00059"/>
    </source>
</evidence>
<dbReference type="InterPro" id="IPR036179">
    <property type="entry name" value="Ig-like_dom_sf"/>
</dbReference>
<proteinExistence type="predicted"/>
<dbReference type="InterPro" id="IPR000859">
    <property type="entry name" value="CUB_dom"/>
</dbReference>
<dbReference type="InterPro" id="IPR013783">
    <property type="entry name" value="Ig-like_fold"/>
</dbReference>
<evidence type="ECO:0000259" key="3">
    <source>
        <dbReference type="PROSITE" id="PS01180"/>
    </source>
</evidence>
<name>A0A2B4R6D0_STYPI</name>
<gene>
    <name evidence="5" type="ORF">AWC38_SpisGene22738</name>
</gene>
<feature type="domain" description="Ig-like" evidence="4">
    <location>
        <begin position="110"/>
        <end position="188"/>
    </location>
</feature>
<dbReference type="InterPro" id="IPR035914">
    <property type="entry name" value="Sperma_CUB_dom_sf"/>
</dbReference>
<dbReference type="Gene3D" id="2.60.40.10">
    <property type="entry name" value="Immunoglobulins"/>
    <property type="match status" value="1"/>
</dbReference>
<feature type="domain" description="CUB" evidence="3">
    <location>
        <begin position="1"/>
        <end position="116"/>
    </location>
</feature>
<evidence type="ECO:0000313" key="6">
    <source>
        <dbReference type="Proteomes" id="UP000225706"/>
    </source>
</evidence>